<dbReference type="PANTHER" id="PTHR39337:SF1">
    <property type="entry name" value="BLR5642 PROTEIN"/>
    <property type="match status" value="1"/>
</dbReference>
<sequence length="158" mass="18394">MPAQRQEPSKKLAYTLGTSTRSLEDFLDILKKYEIKQVVDVRSFPKSRRFPHFNRESLSHHLIQQGINYVWMGQELGGFRSGGYEKYMQTPNFSEGLENLIVLIEKAPTVIICAEKLPWRCHRRFISQKLADKGIKVIHIIEKGQTWPSLQKLILKIL</sequence>
<accession>A0A177EBX1</accession>
<dbReference type="InterPro" id="IPR007438">
    <property type="entry name" value="DUF488"/>
</dbReference>
<dbReference type="PANTHER" id="PTHR39337">
    <property type="entry name" value="BLR5642 PROTEIN"/>
    <property type="match status" value="1"/>
</dbReference>
<evidence type="ECO:0000313" key="2">
    <source>
        <dbReference type="Proteomes" id="UP000076964"/>
    </source>
</evidence>
<dbReference type="STRING" id="1795632.TH606_01330"/>
<dbReference type="InterPro" id="IPR014519">
    <property type="entry name" value="UCP024492"/>
</dbReference>
<organism evidence="1 2">
    <name type="scientific">Thermodesulfatator autotrophicus</name>
    <dbReference type="NCBI Taxonomy" id="1795632"/>
    <lineage>
        <taxon>Bacteria</taxon>
        <taxon>Pseudomonadati</taxon>
        <taxon>Thermodesulfobacteriota</taxon>
        <taxon>Thermodesulfobacteria</taxon>
        <taxon>Thermodesulfobacteriales</taxon>
        <taxon>Thermodesulfatatoraceae</taxon>
        <taxon>Thermodesulfatator</taxon>
    </lineage>
</organism>
<dbReference type="OrthoDB" id="9789109at2"/>
<dbReference type="PIRSF" id="PIRSF024492">
    <property type="entry name" value="UCP024492"/>
    <property type="match status" value="1"/>
</dbReference>
<dbReference type="EMBL" id="LSFI01000004">
    <property type="protein sequence ID" value="OAG28499.1"/>
    <property type="molecule type" value="Genomic_DNA"/>
</dbReference>
<gene>
    <name evidence="1" type="ORF">TH606_01330</name>
</gene>
<name>A0A177EBX1_9BACT</name>
<dbReference type="RefSeq" id="WP_068540831.1">
    <property type="nucleotide sequence ID" value="NZ_LSFI01000004.1"/>
</dbReference>
<protein>
    <recommendedName>
        <fullName evidence="3">DUF488 domain-containing protein</fullName>
    </recommendedName>
</protein>
<proteinExistence type="predicted"/>
<reference evidence="1 2" key="1">
    <citation type="submission" date="2016-02" db="EMBL/GenBank/DDBJ databases">
        <title>Draft genome sequence of Thermodesulfatator sp. S606.</title>
        <authorList>
            <person name="Lai Q."/>
            <person name="Cao J."/>
            <person name="Dupont S."/>
            <person name="Shao Z."/>
            <person name="Jebbar M."/>
            <person name="Alain K."/>
        </authorList>
    </citation>
    <scope>NUCLEOTIDE SEQUENCE [LARGE SCALE GENOMIC DNA]</scope>
    <source>
        <strain evidence="1 2">S606</strain>
    </source>
</reference>
<comment type="caution">
    <text evidence="1">The sequence shown here is derived from an EMBL/GenBank/DDBJ whole genome shotgun (WGS) entry which is preliminary data.</text>
</comment>
<dbReference type="Pfam" id="PF04343">
    <property type="entry name" value="DUF488"/>
    <property type="match status" value="1"/>
</dbReference>
<dbReference type="AlphaFoldDB" id="A0A177EBX1"/>
<keyword evidence="2" id="KW-1185">Reference proteome</keyword>
<evidence type="ECO:0008006" key="3">
    <source>
        <dbReference type="Google" id="ProtNLM"/>
    </source>
</evidence>
<evidence type="ECO:0000313" key="1">
    <source>
        <dbReference type="EMBL" id="OAG28499.1"/>
    </source>
</evidence>
<dbReference type="Proteomes" id="UP000076964">
    <property type="component" value="Unassembled WGS sequence"/>
</dbReference>